<reference evidence="2 3" key="1">
    <citation type="journal article" date="2011" name="J. Bacteriol.">
        <title>Draft genome sequence of the anoxygenic filamentous phototrophic bacterium Oscillochloris trichoides subsp. DG-6.</title>
        <authorList>
            <person name="Kuznetsov B.B."/>
            <person name="Ivanovsky R.N."/>
            <person name="Keppen O.I."/>
            <person name="Sukhacheva M.V."/>
            <person name="Bumazhkin B.K."/>
            <person name="Patutina E.O."/>
            <person name="Beletsky A.V."/>
            <person name="Mardanov A.V."/>
            <person name="Baslerov R.V."/>
            <person name="Panteleeva A.N."/>
            <person name="Kolganova T.V."/>
            <person name="Ravin N.V."/>
            <person name="Skryabin K.G."/>
        </authorList>
    </citation>
    <scope>NUCLEOTIDE SEQUENCE [LARGE SCALE GENOMIC DNA]</scope>
    <source>
        <strain evidence="2 3">DG-6</strain>
    </source>
</reference>
<proteinExistence type="predicted"/>
<sequence length="145" mass="15881">MDWTLVAIFIVAGLVLVVFVLVMLNRAWGNFPNRAGEFTPPSLPPSPPPLASTNIPDSVPDLGMVPVIHPMVRKAVLSALERGGSPYSFYFVKEGESIYLVPTRIADPQQREVLTRMFTALNSGGSSDDISFGDIIRVLQELGRR</sequence>
<dbReference type="AlphaFoldDB" id="E1IHA8"/>
<dbReference type="HOGENOM" id="CLU_1784939_0_0_0"/>
<evidence type="ECO:0000256" key="1">
    <source>
        <dbReference type="SAM" id="Phobius"/>
    </source>
</evidence>
<comment type="caution">
    <text evidence="2">The sequence shown here is derived from an EMBL/GenBank/DDBJ whole genome shotgun (WGS) entry which is preliminary data.</text>
</comment>
<keyword evidence="3" id="KW-1185">Reference proteome</keyword>
<feature type="transmembrane region" description="Helical" evidence="1">
    <location>
        <begin position="6"/>
        <end position="24"/>
    </location>
</feature>
<evidence type="ECO:0000313" key="2">
    <source>
        <dbReference type="EMBL" id="EFO79583.1"/>
    </source>
</evidence>
<gene>
    <name evidence="2" type="ORF">OSCT_2709</name>
</gene>
<organism evidence="2 3">
    <name type="scientific">Oscillochloris trichoides DG-6</name>
    <dbReference type="NCBI Taxonomy" id="765420"/>
    <lineage>
        <taxon>Bacteria</taxon>
        <taxon>Bacillati</taxon>
        <taxon>Chloroflexota</taxon>
        <taxon>Chloroflexia</taxon>
        <taxon>Chloroflexales</taxon>
        <taxon>Chloroflexineae</taxon>
        <taxon>Oscillochloridaceae</taxon>
        <taxon>Oscillochloris</taxon>
    </lineage>
</organism>
<dbReference type="OrthoDB" id="157854at2"/>
<keyword evidence="1" id="KW-0812">Transmembrane</keyword>
<keyword evidence="1" id="KW-1133">Transmembrane helix</keyword>
<dbReference type="Proteomes" id="UP000054010">
    <property type="component" value="Unassembled WGS sequence"/>
</dbReference>
<dbReference type="STRING" id="765420.OSCT_2709"/>
<accession>E1IHA8</accession>
<protein>
    <submittedName>
        <fullName evidence="2">Uncharacterized protein</fullName>
    </submittedName>
</protein>
<evidence type="ECO:0000313" key="3">
    <source>
        <dbReference type="Proteomes" id="UP000054010"/>
    </source>
</evidence>
<keyword evidence="1" id="KW-0472">Membrane</keyword>
<dbReference type="EMBL" id="ADVR01000112">
    <property type="protein sequence ID" value="EFO79583.1"/>
    <property type="molecule type" value="Genomic_DNA"/>
</dbReference>
<name>E1IHA8_9CHLR</name>